<proteinExistence type="predicted"/>
<dbReference type="AlphaFoldDB" id="A0A6M3IS81"/>
<dbReference type="EMBL" id="MT141395">
    <property type="protein sequence ID" value="QJA60101.1"/>
    <property type="molecule type" value="Genomic_DNA"/>
</dbReference>
<reference evidence="1" key="1">
    <citation type="submission" date="2020-03" db="EMBL/GenBank/DDBJ databases">
        <title>The deep terrestrial virosphere.</title>
        <authorList>
            <person name="Holmfeldt K."/>
            <person name="Nilsson E."/>
            <person name="Simone D."/>
            <person name="Lopez-Fernandez M."/>
            <person name="Wu X."/>
            <person name="de Brujin I."/>
            <person name="Lundin D."/>
            <person name="Andersson A."/>
            <person name="Bertilsson S."/>
            <person name="Dopson M."/>
        </authorList>
    </citation>
    <scope>NUCLEOTIDE SEQUENCE</scope>
    <source>
        <strain evidence="2">MM415A02394</strain>
        <strain evidence="1">MM415B01185</strain>
    </source>
</reference>
<accession>A0A6M3IS81</accession>
<organism evidence="1">
    <name type="scientific">viral metagenome</name>
    <dbReference type="NCBI Taxonomy" id="1070528"/>
    <lineage>
        <taxon>unclassified sequences</taxon>
        <taxon>metagenomes</taxon>
        <taxon>organismal metagenomes</taxon>
    </lineage>
</organism>
<gene>
    <name evidence="2" type="ORF">MM415A02394_0014</name>
    <name evidence="1" type="ORF">MM415B01185_0035</name>
</gene>
<evidence type="ECO:0000313" key="2">
    <source>
        <dbReference type="EMBL" id="QJA73387.1"/>
    </source>
</evidence>
<protein>
    <submittedName>
        <fullName evidence="1">Uncharacterized protein</fullName>
    </submittedName>
</protein>
<dbReference type="EMBL" id="MT142023">
    <property type="protein sequence ID" value="QJA73387.1"/>
    <property type="molecule type" value="Genomic_DNA"/>
</dbReference>
<name>A0A6M3IS81_9ZZZZ</name>
<evidence type="ECO:0000313" key="1">
    <source>
        <dbReference type="EMBL" id="QJA60101.1"/>
    </source>
</evidence>
<sequence>MSGNWKSGLFILHMMTYDIKNKTYNLTFTEEQYKRWERSVKREQLDEDKLRAVLGDMLAKRYVPECQVTEERIEDYLKGE</sequence>